<comment type="caution">
    <text evidence="1">The sequence shown here is derived from an EMBL/GenBank/DDBJ whole genome shotgun (WGS) entry which is preliminary data.</text>
</comment>
<dbReference type="Proteomes" id="UP000519004">
    <property type="component" value="Unassembled WGS sequence"/>
</dbReference>
<protein>
    <submittedName>
        <fullName evidence="1">Uncharacterized protein</fullName>
    </submittedName>
</protein>
<reference evidence="1 2" key="1">
    <citation type="submission" date="2020-08" db="EMBL/GenBank/DDBJ databases">
        <title>Genomic Encyclopedia of Type Strains, Phase IV (KMG-IV): sequencing the most valuable type-strain genomes for metagenomic binning, comparative biology and taxonomic classification.</title>
        <authorList>
            <person name="Goeker M."/>
        </authorList>
    </citation>
    <scope>NUCLEOTIDE SEQUENCE [LARGE SCALE GENOMIC DNA]</scope>
    <source>
        <strain evidence="1 2">DSM 25897</strain>
    </source>
</reference>
<evidence type="ECO:0000313" key="2">
    <source>
        <dbReference type="Proteomes" id="UP000519004"/>
    </source>
</evidence>
<accession>A0A7W8DF93</accession>
<evidence type="ECO:0000313" key="1">
    <source>
        <dbReference type="EMBL" id="MBB5016039.1"/>
    </source>
</evidence>
<name>A0A7W8DF93_9GAMM</name>
<gene>
    <name evidence="1" type="ORF">HNQ58_001949</name>
</gene>
<dbReference type="RefSeq" id="WP_183948712.1">
    <property type="nucleotide sequence ID" value="NZ_JACHHX010000013.1"/>
</dbReference>
<sequence>MRAVTRRAVCSCLLQQPGTQQFAIRFRSGGEIGWSRDGFRAWTEGGYWRSCGRNRIEEAKGNG</sequence>
<keyword evidence="2" id="KW-1185">Reference proteome</keyword>
<dbReference type="EMBL" id="JACHHX010000013">
    <property type="protein sequence ID" value="MBB5016039.1"/>
    <property type="molecule type" value="Genomic_DNA"/>
</dbReference>
<proteinExistence type="predicted"/>
<dbReference type="AlphaFoldDB" id="A0A7W8DF93"/>
<organism evidence="1 2">
    <name type="scientific">Rehaibacterium terrae</name>
    <dbReference type="NCBI Taxonomy" id="1341696"/>
    <lineage>
        <taxon>Bacteria</taxon>
        <taxon>Pseudomonadati</taxon>
        <taxon>Pseudomonadota</taxon>
        <taxon>Gammaproteobacteria</taxon>
        <taxon>Lysobacterales</taxon>
        <taxon>Lysobacteraceae</taxon>
        <taxon>Rehaibacterium</taxon>
    </lineage>
</organism>